<dbReference type="EMBL" id="OY731400">
    <property type="protein sequence ID" value="CAJ1937567.1"/>
    <property type="molecule type" value="Genomic_DNA"/>
</dbReference>
<organism evidence="4 5">
    <name type="scientific">Sphenostylis stenocarpa</name>
    <dbReference type="NCBI Taxonomy" id="92480"/>
    <lineage>
        <taxon>Eukaryota</taxon>
        <taxon>Viridiplantae</taxon>
        <taxon>Streptophyta</taxon>
        <taxon>Embryophyta</taxon>
        <taxon>Tracheophyta</taxon>
        <taxon>Spermatophyta</taxon>
        <taxon>Magnoliopsida</taxon>
        <taxon>eudicotyledons</taxon>
        <taxon>Gunneridae</taxon>
        <taxon>Pentapetalae</taxon>
        <taxon>rosids</taxon>
        <taxon>fabids</taxon>
        <taxon>Fabales</taxon>
        <taxon>Fabaceae</taxon>
        <taxon>Papilionoideae</taxon>
        <taxon>50 kb inversion clade</taxon>
        <taxon>NPAAA clade</taxon>
        <taxon>indigoferoid/millettioid clade</taxon>
        <taxon>Phaseoleae</taxon>
        <taxon>Sphenostylis</taxon>
    </lineage>
</organism>
<evidence type="ECO:0000313" key="5">
    <source>
        <dbReference type="Proteomes" id="UP001189624"/>
    </source>
</evidence>
<comment type="subcellular location">
    <subcellularLocation>
        <location evidence="1">Nucleus</location>
    </subcellularLocation>
</comment>
<proteinExistence type="predicted"/>
<dbReference type="GO" id="GO:0005634">
    <property type="term" value="C:nucleus"/>
    <property type="evidence" value="ECO:0007669"/>
    <property type="project" value="UniProtKB-SubCell"/>
</dbReference>
<evidence type="ECO:0000313" key="4">
    <source>
        <dbReference type="EMBL" id="CAJ1937567.1"/>
    </source>
</evidence>
<dbReference type="Gramene" id="rna-AYBTSS11_LOCUS8099">
    <property type="protein sequence ID" value="CAJ1937567.1"/>
    <property type="gene ID" value="gene-AYBTSS11_LOCUS8099"/>
</dbReference>
<gene>
    <name evidence="4" type="ORF">AYBTSS11_LOCUS8099</name>
</gene>
<protein>
    <submittedName>
        <fullName evidence="4">Uncharacterized protein</fullName>
    </submittedName>
</protein>
<name>A0AA86S9P9_9FABA</name>
<accession>A0AA86S9P9</accession>
<keyword evidence="2" id="KW-0539">Nucleus</keyword>
<dbReference type="InterPro" id="IPR024097">
    <property type="entry name" value="bHLH_ZIP_TF"/>
</dbReference>
<dbReference type="PANTHER" id="PTHR12565">
    <property type="entry name" value="STEROL REGULATORY ELEMENT-BINDING PROTEIN"/>
    <property type="match status" value="1"/>
</dbReference>
<evidence type="ECO:0000256" key="2">
    <source>
        <dbReference type="ARBA" id="ARBA00023242"/>
    </source>
</evidence>
<evidence type="ECO:0000256" key="1">
    <source>
        <dbReference type="ARBA" id="ARBA00004123"/>
    </source>
</evidence>
<dbReference type="AlphaFoldDB" id="A0AA86S9P9"/>
<reference evidence="4" key="1">
    <citation type="submission" date="2023-10" db="EMBL/GenBank/DDBJ databases">
        <authorList>
            <person name="Domelevo Entfellner J.-B."/>
        </authorList>
    </citation>
    <scope>NUCLEOTIDE SEQUENCE</scope>
</reference>
<dbReference type="PANTHER" id="PTHR12565:SF431">
    <property type="entry name" value="TRANSCRIPTION FACTOR BHLH137"/>
    <property type="match status" value="1"/>
</dbReference>
<evidence type="ECO:0000256" key="3">
    <source>
        <dbReference type="SAM" id="MobiDB-lite"/>
    </source>
</evidence>
<dbReference type="Proteomes" id="UP001189624">
    <property type="component" value="Chromosome 3"/>
</dbReference>
<feature type="region of interest" description="Disordered" evidence="3">
    <location>
        <begin position="57"/>
        <end position="186"/>
    </location>
</feature>
<dbReference type="GO" id="GO:0003700">
    <property type="term" value="F:DNA-binding transcription factor activity"/>
    <property type="evidence" value="ECO:0007669"/>
    <property type="project" value="TreeGrafter"/>
</dbReference>
<feature type="compositionally biased region" description="Polar residues" evidence="3">
    <location>
        <begin position="57"/>
        <end position="82"/>
    </location>
</feature>
<sequence>MAAFSPQHYRPFLVDSPCFSINPPLKKLSSFGDQQPLINTTSTLPPSHYFHNTLHQETSHSVTNQETSCVDQSSKATISDTEPSVVKNYSPETSMVVDKLEKGEQVTQKVTPTQKKRRARNGSSLSSPLSKDSAEGVNKKQNHRNGGVKGENKPKEVQNDQKNGPEDPPTGYIHVRARRGQATDSHSLAERVQCITLNNYI</sequence>
<keyword evidence="5" id="KW-1185">Reference proteome</keyword>
<feature type="compositionally biased region" description="Basic and acidic residues" evidence="3">
    <location>
        <begin position="150"/>
        <end position="165"/>
    </location>
</feature>